<keyword evidence="3" id="KW-1185">Reference proteome</keyword>
<evidence type="ECO:0000313" key="2">
    <source>
        <dbReference type="EMBL" id="KAK7428616.1"/>
    </source>
</evidence>
<sequence length="888" mass="97687">MTSSNKAFLEGSLDSSNSGILSQENDDWSKTFDLDANFDPDVFAAIPDDFFGDAGLNLDGTDTATQNASLATADQAPGTSNLPAGSPESGDLEALLREPVAVESEFAQPAPFQQPAPSHQPAPFPQPAPSHQPAPSYQPTPSCAQVPPYYPPVPPYQQGGFYQQGFSHLQAPPYPQAPPYEPTSAYPDPNLVFQPRPPYGRKFMAPYGGEFLQQQAPYGGEILQRQAPSMNTLNSAAPQFAPYPGHGTGNPQYVPPMTNAFQPSLPVSGPPNLQMPVSRPPNAMQVAASRNSSRRPSSEDSSSTSHQNDRVEEVSFDRKLKKKNDRRCLPSSVYIKKPPVVPSWGYVNKMPLFSYTAECQWNHGLLFSREELAYYTQNCPRELTIWLQHYPAQCNQRLDESDKTCRWKDCPATENTMKAGWFRVVFDEFAKLTKSGKKDPFKVAGAMHLWCFEQCFDPLPHLEKGLVLPDERNFSKETKNPAKLTRDTDTYIIDRALNRWKERQKENPSTKFPRPHEESLSFALVNYHLKHESVTRQRQRARRNEGRPEEERNTSDYHKGDLSFYVRREKLRKDKVARKDKAGKNKVGKNKAGKDNCNKQGQQKNVSPAQHEAFARANIDDAANLQPVADCIQVSPLADNSTLPAPDVNNPGMNFNISNPAPNCNAGGGLPTAPQSIGNSRENITVADGPAPRERARSLISNEDLYSASPKSQYAPKGQEAASKNRKRSDGNGELSSLASAQFSASLSPKLPQTPKTASKKRTRSRTSSELGGSSSPKRQCVREEAGEVQQSGPAAPTQGDNSSELGSLDNAQLCASVSPKLRQTQDAAPKKRTRSQASSVDSLFGEEPGEEHGAERRRSHGEKGDGERQAEGVTGRRRSARSLSKEA</sequence>
<gene>
    <name evidence="2" type="ORF">QQZ08_004877</name>
</gene>
<reference evidence="2 3" key="1">
    <citation type="journal article" date="2025" name="Microbiol. Resour. Announc.">
        <title>Draft genome sequences for Neonectria magnoliae and Neonectria punicea, canker pathogens of Liriodendron tulipifera and Acer saccharum in West Virginia.</title>
        <authorList>
            <person name="Petronek H.M."/>
            <person name="Kasson M.T."/>
            <person name="Metheny A.M."/>
            <person name="Stauder C.M."/>
            <person name="Lovett B."/>
            <person name="Lynch S.C."/>
            <person name="Garnas J.R."/>
            <person name="Kasson L.R."/>
            <person name="Stajich J.E."/>
        </authorList>
    </citation>
    <scope>NUCLEOTIDE SEQUENCE [LARGE SCALE GENOMIC DNA]</scope>
    <source>
        <strain evidence="2 3">NRRL 64651</strain>
    </source>
</reference>
<feature type="compositionally biased region" description="Low complexity" evidence="1">
    <location>
        <begin position="766"/>
        <end position="776"/>
    </location>
</feature>
<accession>A0ABR1I5K6</accession>
<evidence type="ECO:0000256" key="1">
    <source>
        <dbReference type="SAM" id="MobiDB-lite"/>
    </source>
</evidence>
<feature type="region of interest" description="Disordered" evidence="1">
    <location>
        <begin position="110"/>
        <end position="187"/>
    </location>
</feature>
<organism evidence="2 3">
    <name type="scientific">Neonectria magnoliae</name>
    <dbReference type="NCBI Taxonomy" id="2732573"/>
    <lineage>
        <taxon>Eukaryota</taxon>
        <taxon>Fungi</taxon>
        <taxon>Dikarya</taxon>
        <taxon>Ascomycota</taxon>
        <taxon>Pezizomycotina</taxon>
        <taxon>Sordariomycetes</taxon>
        <taxon>Hypocreomycetidae</taxon>
        <taxon>Hypocreales</taxon>
        <taxon>Nectriaceae</taxon>
        <taxon>Neonectria</taxon>
    </lineage>
</organism>
<feature type="compositionally biased region" description="Polar residues" evidence="1">
    <location>
        <begin position="13"/>
        <end position="23"/>
    </location>
</feature>
<feature type="compositionally biased region" description="Low complexity" evidence="1">
    <location>
        <begin position="156"/>
        <end position="166"/>
    </location>
</feature>
<feature type="compositionally biased region" description="Basic and acidic residues" evidence="1">
    <location>
        <begin position="542"/>
        <end position="583"/>
    </location>
</feature>
<feature type="compositionally biased region" description="Polar residues" evidence="1">
    <location>
        <begin position="673"/>
        <end position="683"/>
    </location>
</feature>
<feature type="region of interest" description="Disordered" evidence="1">
    <location>
        <begin position="67"/>
        <end position="92"/>
    </location>
</feature>
<feature type="region of interest" description="Disordered" evidence="1">
    <location>
        <begin position="1"/>
        <end position="25"/>
    </location>
</feature>
<feature type="region of interest" description="Disordered" evidence="1">
    <location>
        <begin position="531"/>
        <end position="609"/>
    </location>
</feature>
<feature type="compositionally biased region" description="Basic and acidic residues" evidence="1">
    <location>
        <begin position="851"/>
        <end position="871"/>
    </location>
</feature>
<proteinExistence type="predicted"/>
<protein>
    <submittedName>
        <fullName evidence="2">Uncharacterized protein</fullName>
    </submittedName>
</protein>
<feature type="compositionally biased region" description="Low complexity" evidence="1">
    <location>
        <begin position="289"/>
        <end position="305"/>
    </location>
</feature>
<comment type="caution">
    <text evidence="2">The sequence shown here is derived from an EMBL/GenBank/DDBJ whole genome shotgun (WGS) entry which is preliminary data.</text>
</comment>
<feature type="compositionally biased region" description="Polar residues" evidence="1">
    <location>
        <begin position="598"/>
        <end position="608"/>
    </location>
</feature>
<dbReference type="EMBL" id="JAZAVK010000039">
    <property type="protein sequence ID" value="KAK7428616.1"/>
    <property type="molecule type" value="Genomic_DNA"/>
</dbReference>
<feature type="compositionally biased region" description="Polar residues" evidence="1">
    <location>
        <begin position="67"/>
        <end position="83"/>
    </location>
</feature>
<name>A0ABR1I5K6_9HYPO</name>
<feature type="compositionally biased region" description="Pro residues" evidence="1">
    <location>
        <begin position="112"/>
        <end position="138"/>
    </location>
</feature>
<feature type="compositionally biased region" description="Pro residues" evidence="1">
    <location>
        <begin position="172"/>
        <end position="181"/>
    </location>
</feature>
<feature type="region of interest" description="Disordered" evidence="1">
    <location>
        <begin position="258"/>
        <end position="319"/>
    </location>
</feature>
<feature type="compositionally biased region" description="Polar residues" evidence="1">
    <location>
        <begin position="789"/>
        <end position="827"/>
    </location>
</feature>
<dbReference type="Proteomes" id="UP001498421">
    <property type="component" value="Unassembled WGS sequence"/>
</dbReference>
<feature type="compositionally biased region" description="Low complexity" evidence="1">
    <location>
        <begin position="735"/>
        <end position="748"/>
    </location>
</feature>
<feature type="compositionally biased region" description="Basic and acidic residues" evidence="1">
    <location>
        <begin position="307"/>
        <end position="318"/>
    </location>
</feature>
<evidence type="ECO:0000313" key="3">
    <source>
        <dbReference type="Proteomes" id="UP001498421"/>
    </source>
</evidence>
<feature type="region of interest" description="Disordered" evidence="1">
    <location>
        <begin position="665"/>
        <end position="888"/>
    </location>
</feature>